<dbReference type="InterPro" id="IPR044528">
    <property type="entry name" value="POD-like_MBL-fold"/>
</dbReference>
<dbReference type="InterPro" id="IPR036866">
    <property type="entry name" value="RibonucZ/Hydroxyglut_hydro"/>
</dbReference>
<dbReference type="OrthoDB" id="9784009at2"/>
<dbReference type="PANTHER" id="PTHR43084">
    <property type="entry name" value="PERSULFIDE DIOXYGENASE ETHE1"/>
    <property type="match status" value="1"/>
</dbReference>
<feature type="domain" description="Rhodanese" evidence="2">
    <location>
        <begin position="372"/>
        <end position="460"/>
    </location>
</feature>
<dbReference type="GO" id="GO:0016787">
    <property type="term" value="F:hydrolase activity"/>
    <property type="evidence" value="ECO:0007669"/>
    <property type="project" value="UniProtKB-KW"/>
</dbReference>
<dbReference type="InterPro" id="IPR036873">
    <property type="entry name" value="Rhodanese-like_dom_sf"/>
</dbReference>
<dbReference type="Gene3D" id="3.40.250.10">
    <property type="entry name" value="Rhodanese-like domain"/>
    <property type="match status" value="2"/>
</dbReference>
<dbReference type="Proteomes" id="UP000298602">
    <property type="component" value="Chromosome"/>
</dbReference>
<dbReference type="GO" id="GO:0050313">
    <property type="term" value="F:sulfur dioxygenase activity"/>
    <property type="evidence" value="ECO:0007669"/>
    <property type="project" value="InterPro"/>
</dbReference>
<name>A0A4P8L955_9BACT</name>
<evidence type="ECO:0000256" key="1">
    <source>
        <dbReference type="ARBA" id="ARBA00022723"/>
    </source>
</evidence>
<feature type="domain" description="Rhodanese" evidence="2">
    <location>
        <begin position="266"/>
        <end position="357"/>
    </location>
</feature>
<evidence type="ECO:0000259" key="2">
    <source>
        <dbReference type="PROSITE" id="PS50206"/>
    </source>
</evidence>
<dbReference type="CDD" id="cd00158">
    <property type="entry name" value="RHOD"/>
    <property type="match status" value="2"/>
</dbReference>
<sequence>MYFKQITVPGLGCNSYVIGCPGAKEAVVVDPKRDVQDYMDISRDEGMKITHIIETHVHADHVSGNQELKSRTGAAIYYGEGTPVTFDHKELKEGDIIEFGMVKLEILSTPGHTPNSISILVTDKARANIPELILTGDLLFVGSIGRPDLAGAEVLEEQVKNLYHSLYEKVLRLPDYLEVFPAHGQGSLCGKGLSAKASSTLGYERQTQPLLQLPGFGAFHDQIASVFPVRPKSFTHIISTNTYGAPLLERCPVEQTLNPDQFEQIRQQGATIIDTRDTACFGGFHIPGAINIGFENQMANWIGMVVDPLDKLLLVVDHRDRYEEMTTQLHRIGYDNIYGYLSGGIAAWISSGMPIDSLSPISAQILKQKLDKKDFGQIVDVRTPEERAQGHIPDSWHIPMTDILEKSPDIPKDEEVIVVCSTGYRSNIVASHLKQDGFSHVHSLAGGLIAWQNAGYGLVD</sequence>
<dbReference type="InterPro" id="IPR001279">
    <property type="entry name" value="Metallo-B-lactamas"/>
</dbReference>
<dbReference type="FunFam" id="3.60.15.10:FF:000030">
    <property type="entry name" value="Metallo-beta-lactamase family protein"/>
    <property type="match status" value="1"/>
</dbReference>
<dbReference type="EMBL" id="CP040098">
    <property type="protein sequence ID" value="QCQ23182.1"/>
    <property type="molecule type" value="Genomic_DNA"/>
</dbReference>
<evidence type="ECO:0000313" key="4">
    <source>
        <dbReference type="Proteomes" id="UP000298602"/>
    </source>
</evidence>
<protein>
    <submittedName>
        <fullName evidence="3">MBL fold metallo-hydrolase</fullName>
    </submittedName>
</protein>
<dbReference type="AlphaFoldDB" id="A0A4P8L955"/>
<dbReference type="Gene3D" id="3.60.15.10">
    <property type="entry name" value="Ribonuclease Z/Hydroxyacylglutathione hydrolase-like"/>
    <property type="match status" value="1"/>
</dbReference>
<keyword evidence="4" id="KW-1185">Reference proteome</keyword>
<dbReference type="PROSITE" id="PS50206">
    <property type="entry name" value="RHODANESE_3"/>
    <property type="match status" value="2"/>
</dbReference>
<dbReference type="InterPro" id="IPR051682">
    <property type="entry name" value="Mito_Persulfide_Diox"/>
</dbReference>
<dbReference type="GO" id="GO:0046872">
    <property type="term" value="F:metal ion binding"/>
    <property type="evidence" value="ECO:0007669"/>
    <property type="project" value="UniProtKB-KW"/>
</dbReference>
<dbReference type="CDD" id="cd07724">
    <property type="entry name" value="POD-like_MBL-fold"/>
    <property type="match status" value="1"/>
</dbReference>
<reference evidence="3 4" key="2">
    <citation type="submission" date="2019-05" db="EMBL/GenBank/DDBJ databases">
        <authorList>
            <person name="Suflita J.M."/>
            <person name="Marks C.R."/>
        </authorList>
    </citation>
    <scope>NUCLEOTIDE SEQUENCE [LARGE SCALE GENOMIC DNA]</scope>
    <source>
        <strain evidence="3 4">ALDC</strain>
    </source>
</reference>
<dbReference type="SMART" id="SM00450">
    <property type="entry name" value="RHOD"/>
    <property type="match status" value="2"/>
</dbReference>
<dbReference type="SMART" id="SM00849">
    <property type="entry name" value="Lactamase_B"/>
    <property type="match status" value="1"/>
</dbReference>
<dbReference type="Pfam" id="PF00753">
    <property type="entry name" value="Lactamase_B"/>
    <property type="match status" value="1"/>
</dbReference>
<organism evidence="3 4">
    <name type="scientific">Desulfoglaeba alkanexedens ALDC</name>
    <dbReference type="NCBI Taxonomy" id="980445"/>
    <lineage>
        <taxon>Bacteria</taxon>
        <taxon>Pseudomonadati</taxon>
        <taxon>Thermodesulfobacteriota</taxon>
        <taxon>Syntrophobacteria</taxon>
        <taxon>Syntrophobacterales</taxon>
        <taxon>Syntrophobacteraceae</taxon>
        <taxon>Desulfoglaeba</taxon>
    </lineage>
</organism>
<gene>
    <name evidence="3" type="ORF">FDQ92_13985</name>
</gene>
<dbReference type="SUPFAM" id="SSF52821">
    <property type="entry name" value="Rhodanese/Cell cycle control phosphatase"/>
    <property type="match status" value="2"/>
</dbReference>
<keyword evidence="1" id="KW-0479">Metal-binding</keyword>
<dbReference type="InterPro" id="IPR001763">
    <property type="entry name" value="Rhodanese-like_dom"/>
</dbReference>
<dbReference type="GO" id="GO:0006749">
    <property type="term" value="P:glutathione metabolic process"/>
    <property type="evidence" value="ECO:0007669"/>
    <property type="project" value="InterPro"/>
</dbReference>
<proteinExistence type="predicted"/>
<dbReference type="Pfam" id="PF00581">
    <property type="entry name" value="Rhodanese"/>
    <property type="match status" value="2"/>
</dbReference>
<reference evidence="3 4" key="1">
    <citation type="submission" date="2019-05" db="EMBL/GenBank/DDBJ databases">
        <title>The Complete Genome Sequence of the n-alkane-degrading Desulfoglaeba alkanexedens ALDC reveals multiple alkylsuccinate synthase gene clusters.</title>
        <authorList>
            <person name="Callaghan A.V."/>
            <person name="Davidova I.A."/>
            <person name="Duncan K.E."/>
            <person name="Morris B."/>
            <person name="McInerney M.J."/>
        </authorList>
    </citation>
    <scope>NUCLEOTIDE SEQUENCE [LARGE SCALE GENOMIC DNA]</scope>
    <source>
        <strain evidence="3 4">ALDC</strain>
    </source>
</reference>
<dbReference type="SUPFAM" id="SSF56281">
    <property type="entry name" value="Metallo-hydrolase/oxidoreductase"/>
    <property type="match status" value="1"/>
</dbReference>
<dbReference type="KEGG" id="dax:FDQ92_13985"/>
<accession>A0A4P8L955</accession>
<evidence type="ECO:0000313" key="3">
    <source>
        <dbReference type="EMBL" id="QCQ23182.1"/>
    </source>
</evidence>
<dbReference type="GO" id="GO:0070813">
    <property type="term" value="P:hydrogen sulfide metabolic process"/>
    <property type="evidence" value="ECO:0007669"/>
    <property type="project" value="TreeGrafter"/>
</dbReference>
<dbReference type="PANTHER" id="PTHR43084:SF1">
    <property type="entry name" value="PERSULFIDE DIOXYGENASE ETHE1, MITOCHONDRIAL"/>
    <property type="match status" value="1"/>
</dbReference>
<dbReference type="RefSeq" id="WP_137425462.1">
    <property type="nucleotide sequence ID" value="NZ_CP040098.1"/>
</dbReference>
<keyword evidence="3" id="KW-0378">Hydrolase</keyword>